<evidence type="ECO:0000256" key="10">
    <source>
        <dbReference type="ARBA" id="ARBA00048552"/>
    </source>
</evidence>
<dbReference type="SUPFAM" id="SSF55257">
    <property type="entry name" value="RBP11-like subunits of RNA polymerase"/>
    <property type="match status" value="1"/>
</dbReference>
<dbReference type="Gene3D" id="1.10.150.20">
    <property type="entry name" value="5' to 3' exonuclease, C-terminal subdomain"/>
    <property type="match status" value="1"/>
</dbReference>
<dbReference type="STRING" id="1653476.THC_1705"/>
<feature type="domain" description="DNA-directed RNA polymerase RpoA/D/Rpb3-type" evidence="12">
    <location>
        <begin position="24"/>
        <end position="230"/>
    </location>
</feature>
<dbReference type="GO" id="GO:0003677">
    <property type="term" value="F:DNA binding"/>
    <property type="evidence" value="ECO:0007669"/>
    <property type="project" value="UniProtKB-UniRule"/>
</dbReference>
<dbReference type="InterPro" id="IPR011260">
    <property type="entry name" value="RNAP_asu_C"/>
</dbReference>
<dbReference type="GO" id="GO:0006351">
    <property type="term" value="P:DNA-templated transcription"/>
    <property type="evidence" value="ECO:0007669"/>
    <property type="project" value="UniProtKB-UniRule"/>
</dbReference>
<dbReference type="Gene3D" id="2.170.120.12">
    <property type="entry name" value="DNA-directed RNA polymerase, insert domain"/>
    <property type="match status" value="1"/>
</dbReference>
<evidence type="ECO:0000256" key="3">
    <source>
        <dbReference type="ARBA" id="ARBA00015972"/>
    </source>
</evidence>
<dbReference type="Pfam" id="PF03118">
    <property type="entry name" value="RNA_pol_A_CTD"/>
    <property type="match status" value="1"/>
</dbReference>
<evidence type="ECO:0000256" key="5">
    <source>
        <dbReference type="ARBA" id="ARBA00022679"/>
    </source>
</evidence>
<evidence type="ECO:0000256" key="9">
    <source>
        <dbReference type="ARBA" id="ARBA00033070"/>
    </source>
</evidence>
<dbReference type="NCBIfam" id="NF003519">
    <property type="entry name" value="PRK05182.2-5"/>
    <property type="match status" value="1"/>
</dbReference>
<accession>A0A0U5AT66</accession>
<protein>
    <recommendedName>
        <fullName evidence="3 11">DNA-directed RNA polymerase subunit alpha</fullName>
        <shortName evidence="11">RNAP subunit alpha</shortName>
        <ecNumber evidence="2 11">2.7.7.6</ecNumber>
    </recommendedName>
    <alternativeName>
        <fullName evidence="9 11">RNA polymerase subunit alpha</fullName>
    </alternativeName>
    <alternativeName>
        <fullName evidence="8 11">Transcriptase subunit alpha</fullName>
    </alternativeName>
</protein>
<dbReference type="EMBL" id="AP014945">
    <property type="protein sequence ID" value="BAU24065.1"/>
    <property type="molecule type" value="Genomic_DNA"/>
</dbReference>
<organism evidence="13 14">
    <name type="scientific">Caldimicrobium thiodismutans</name>
    <dbReference type="NCBI Taxonomy" id="1653476"/>
    <lineage>
        <taxon>Bacteria</taxon>
        <taxon>Pseudomonadati</taxon>
        <taxon>Thermodesulfobacteriota</taxon>
        <taxon>Thermodesulfobacteria</taxon>
        <taxon>Thermodesulfobacteriales</taxon>
        <taxon>Thermodesulfobacteriaceae</taxon>
        <taxon>Caldimicrobium</taxon>
    </lineage>
</organism>
<name>A0A0U5AT66_9BACT</name>
<dbReference type="GO" id="GO:0046983">
    <property type="term" value="F:protein dimerization activity"/>
    <property type="evidence" value="ECO:0007669"/>
    <property type="project" value="InterPro"/>
</dbReference>
<evidence type="ECO:0000256" key="1">
    <source>
        <dbReference type="ARBA" id="ARBA00007123"/>
    </source>
</evidence>
<keyword evidence="6 11" id="KW-0548">Nucleotidyltransferase</keyword>
<evidence type="ECO:0000256" key="2">
    <source>
        <dbReference type="ARBA" id="ARBA00012418"/>
    </source>
</evidence>
<dbReference type="HAMAP" id="MF_00059">
    <property type="entry name" value="RNApol_bact_RpoA"/>
    <property type="match status" value="1"/>
</dbReference>
<dbReference type="FunFam" id="2.170.120.12:FF:000001">
    <property type="entry name" value="DNA-directed RNA polymerase subunit alpha"/>
    <property type="match status" value="1"/>
</dbReference>
<keyword evidence="5 11" id="KW-0808">Transferase</keyword>
<reference evidence="14" key="2">
    <citation type="journal article" date="2016" name="Int. J. Syst. Evol. Microbiol.">
        <title>Caldimicrobium thiodismutans sp. nov., a sulfur-disproportionating bacterium isolated from a hot spring.</title>
        <authorList>
            <person name="Kojima H."/>
            <person name="Umezawa K."/>
            <person name="Fukui M."/>
        </authorList>
    </citation>
    <scope>NUCLEOTIDE SEQUENCE [LARGE SCALE GENOMIC DNA]</scope>
    <source>
        <strain evidence="14">TF1</strain>
    </source>
</reference>
<dbReference type="CDD" id="cd06928">
    <property type="entry name" value="RNAP_alpha_NTD"/>
    <property type="match status" value="1"/>
</dbReference>
<dbReference type="InterPro" id="IPR011773">
    <property type="entry name" value="DNA-dir_RpoA"/>
</dbReference>
<comment type="function">
    <text evidence="11">DNA-dependent RNA polymerase catalyzes the transcription of DNA into RNA using the four ribonucleoside triphosphates as substrates.</text>
</comment>
<evidence type="ECO:0000256" key="11">
    <source>
        <dbReference type="HAMAP-Rule" id="MF_00059"/>
    </source>
</evidence>
<evidence type="ECO:0000313" key="13">
    <source>
        <dbReference type="EMBL" id="BAU24065.1"/>
    </source>
</evidence>
<dbReference type="Pfam" id="PF01193">
    <property type="entry name" value="RNA_pol_L"/>
    <property type="match status" value="1"/>
</dbReference>
<dbReference type="SUPFAM" id="SSF47789">
    <property type="entry name" value="C-terminal domain of RNA polymerase alpha subunit"/>
    <property type="match status" value="1"/>
</dbReference>
<feature type="region of interest" description="Alpha C-terminal domain (alpha-CTD)" evidence="11">
    <location>
        <begin position="244"/>
        <end position="326"/>
    </location>
</feature>
<dbReference type="Pfam" id="PF01000">
    <property type="entry name" value="RNA_pol_A_bac"/>
    <property type="match status" value="1"/>
</dbReference>
<dbReference type="SUPFAM" id="SSF56553">
    <property type="entry name" value="Insert subdomain of RNA polymerase alpha subunit"/>
    <property type="match status" value="1"/>
</dbReference>
<dbReference type="OrthoDB" id="9805706at2"/>
<dbReference type="GO" id="GO:0003899">
    <property type="term" value="F:DNA-directed RNA polymerase activity"/>
    <property type="evidence" value="ECO:0007669"/>
    <property type="project" value="UniProtKB-UniRule"/>
</dbReference>
<dbReference type="InterPro" id="IPR036603">
    <property type="entry name" value="RBP11-like"/>
</dbReference>
<dbReference type="RefSeq" id="WP_068516152.1">
    <property type="nucleotide sequence ID" value="NZ_AP014945.1"/>
</dbReference>
<dbReference type="InterPro" id="IPR036643">
    <property type="entry name" value="RNApol_insert_sf"/>
</dbReference>
<dbReference type="PATRIC" id="fig|1653476.3.peg.1778"/>
<keyword evidence="14" id="KW-1185">Reference proteome</keyword>
<evidence type="ECO:0000259" key="12">
    <source>
        <dbReference type="SMART" id="SM00662"/>
    </source>
</evidence>
<dbReference type="NCBIfam" id="TIGR02027">
    <property type="entry name" value="rpoA"/>
    <property type="match status" value="1"/>
</dbReference>
<dbReference type="GO" id="GO:0005737">
    <property type="term" value="C:cytoplasm"/>
    <property type="evidence" value="ECO:0007669"/>
    <property type="project" value="UniProtKB-ARBA"/>
</dbReference>
<comment type="domain">
    <text evidence="11">The N-terminal domain is essential for RNAP assembly and basal transcription, whereas the C-terminal domain is involved in interaction with transcriptional regulators and with upstream promoter elements.</text>
</comment>
<keyword evidence="7 11" id="KW-0804">Transcription</keyword>
<dbReference type="KEGG" id="cthi:THC_1705"/>
<gene>
    <name evidence="11" type="primary">rpoA</name>
    <name evidence="13" type="ORF">THC_1705</name>
</gene>
<dbReference type="AlphaFoldDB" id="A0A0U5AT66"/>
<dbReference type="InterPro" id="IPR011262">
    <property type="entry name" value="DNA-dir_RNA_pol_insert"/>
</dbReference>
<evidence type="ECO:0000256" key="7">
    <source>
        <dbReference type="ARBA" id="ARBA00023163"/>
    </source>
</evidence>
<sequence>MKKTVELIKPEGIRTHKDSQFPYYGKFIIEPLERGFGQTLGNAFRRILLSSIPGYSITEVRIVGAPHEFTSLPGVIEDVTDIILNLKGVRFKLEGEGPFNFSLKKSGPAEVKAGDIQVPAEIGQVVNPEHYIATLSGDGQIEMELKVEKGRGYAPVEYTRNNEVGVILVDGLFSPITRVNYTVGLARVGKSSDYDSLVLEIWTDGTIDPQSAFLQAARILVEQLMVFLAGEEIFATGKPKKEPITICNYLNMTVDELELSGRSINCLKSSGINYVGELVQKTESELLKIRSFGRKSLDEIVEKLRQYNLNLGMKDIKWKPPKVLSE</sequence>
<dbReference type="GO" id="GO:0000428">
    <property type="term" value="C:DNA-directed RNA polymerase complex"/>
    <property type="evidence" value="ECO:0007669"/>
    <property type="project" value="UniProtKB-KW"/>
</dbReference>
<evidence type="ECO:0000256" key="4">
    <source>
        <dbReference type="ARBA" id="ARBA00022478"/>
    </source>
</evidence>
<dbReference type="Gene3D" id="3.30.1360.10">
    <property type="entry name" value="RNA polymerase, RBP11-like subunit"/>
    <property type="match status" value="1"/>
</dbReference>
<comment type="subunit">
    <text evidence="11">Homodimer. The RNAP catalytic core consists of 2 alpha, 1 beta, 1 beta' and 1 omega subunit. When a sigma factor is associated with the core the holoenzyme is formed, which can initiate transcription.</text>
</comment>
<evidence type="ECO:0000256" key="6">
    <source>
        <dbReference type="ARBA" id="ARBA00022695"/>
    </source>
</evidence>
<dbReference type="InterPro" id="IPR011263">
    <property type="entry name" value="DNA-dir_RNA_pol_RpoA/D/Rpb3"/>
</dbReference>
<evidence type="ECO:0000256" key="8">
    <source>
        <dbReference type="ARBA" id="ARBA00032524"/>
    </source>
</evidence>
<dbReference type="SMART" id="SM00662">
    <property type="entry name" value="RPOLD"/>
    <property type="match status" value="1"/>
</dbReference>
<keyword evidence="4 11" id="KW-0240">DNA-directed RNA polymerase</keyword>
<dbReference type="NCBIfam" id="NF003513">
    <property type="entry name" value="PRK05182.1-2"/>
    <property type="match status" value="1"/>
</dbReference>
<proteinExistence type="inferred from homology"/>
<dbReference type="Proteomes" id="UP000068196">
    <property type="component" value="Chromosome"/>
</dbReference>
<reference evidence="13 14" key="1">
    <citation type="journal article" date="2016" name="Int. J. Syst. Evol. Microbiol.">
        <title>Caldimicrobium thiodismutans sp. nov., a sulfur-disproportionating bacterium isolated from a hot spring, and emended description of the genus Caldimicrobium.</title>
        <authorList>
            <person name="Kojima H."/>
            <person name="Umezawa K."/>
            <person name="Fukui M."/>
        </authorList>
    </citation>
    <scope>NUCLEOTIDE SEQUENCE [LARGE SCALE GENOMIC DNA]</scope>
    <source>
        <strain evidence="13 14">TF1</strain>
    </source>
</reference>
<feature type="region of interest" description="Alpha N-terminal domain (alpha-NTD)" evidence="11">
    <location>
        <begin position="1"/>
        <end position="232"/>
    </location>
</feature>
<evidence type="ECO:0000313" key="14">
    <source>
        <dbReference type="Proteomes" id="UP000068196"/>
    </source>
</evidence>
<comment type="similarity">
    <text evidence="1 11">Belongs to the RNA polymerase alpha chain family.</text>
</comment>
<dbReference type="EC" id="2.7.7.6" evidence="2 11"/>
<comment type="catalytic activity">
    <reaction evidence="10 11">
        <text>RNA(n) + a ribonucleoside 5'-triphosphate = RNA(n+1) + diphosphate</text>
        <dbReference type="Rhea" id="RHEA:21248"/>
        <dbReference type="Rhea" id="RHEA-COMP:14527"/>
        <dbReference type="Rhea" id="RHEA-COMP:17342"/>
        <dbReference type="ChEBI" id="CHEBI:33019"/>
        <dbReference type="ChEBI" id="CHEBI:61557"/>
        <dbReference type="ChEBI" id="CHEBI:140395"/>
        <dbReference type="EC" id="2.7.7.6"/>
    </reaction>
</comment>